<dbReference type="InterPro" id="IPR016032">
    <property type="entry name" value="Sig_transdc_resp-reg_C-effctor"/>
</dbReference>
<dbReference type="PROSITE" id="PS00622">
    <property type="entry name" value="HTH_LUXR_1"/>
    <property type="match status" value="1"/>
</dbReference>
<keyword evidence="6" id="KW-1185">Reference proteome</keyword>
<dbReference type="PROSITE" id="PS50043">
    <property type="entry name" value="HTH_LUXR_2"/>
    <property type="match status" value="1"/>
</dbReference>
<evidence type="ECO:0000259" key="4">
    <source>
        <dbReference type="PROSITE" id="PS50043"/>
    </source>
</evidence>
<reference evidence="5" key="1">
    <citation type="submission" date="2022-08" db="EMBL/GenBank/DDBJ databases">
        <authorList>
            <person name="Deng Y."/>
            <person name="Han X.-F."/>
            <person name="Zhang Y.-Q."/>
        </authorList>
    </citation>
    <scope>NUCLEOTIDE SEQUENCE</scope>
    <source>
        <strain evidence="5">CPCC 203386</strain>
    </source>
</reference>
<keyword evidence="1" id="KW-0805">Transcription regulation</keyword>
<dbReference type="PANTHER" id="PTHR44688:SF16">
    <property type="entry name" value="DNA-BINDING TRANSCRIPTIONAL ACTIVATOR DEVR_DOSR"/>
    <property type="match status" value="1"/>
</dbReference>
<dbReference type="Proteomes" id="UP001165586">
    <property type="component" value="Unassembled WGS sequence"/>
</dbReference>
<evidence type="ECO:0000256" key="1">
    <source>
        <dbReference type="ARBA" id="ARBA00023015"/>
    </source>
</evidence>
<dbReference type="InterPro" id="IPR036388">
    <property type="entry name" value="WH-like_DNA-bd_sf"/>
</dbReference>
<dbReference type="Pfam" id="PF00196">
    <property type="entry name" value="GerE"/>
    <property type="match status" value="1"/>
</dbReference>
<name>A0ABT2H6K3_9MICO</name>
<organism evidence="5 6">
    <name type="scientific">Herbiconiux daphne</name>
    <dbReference type="NCBI Taxonomy" id="2970914"/>
    <lineage>
        <taxon>Bacteria</taxon>
        <taxon>Bacillati</taxon>
        <taxon>Actinomycetota</taxon>
        <taxon>Actinomycetes</taxon>
        <taxon>Micrococcales</taxon>
        <taxon>Microbacteriaceae</taxon>
        <taxon>Herbiconiux</taxon>
    </lineage>
</organism>
<keyword evidence="3" id="KW-0804">Transcription</keyword>
<dbReference type="PRINTS" id="PR00038">
    <property type="entry name" value="HTHLUXR"/>
</dbReference>
<dbReference type="PANTHER" id="PTHR44688">
    <property type="entry name" value="DNA-BINDING TRANSCRIPTIONAL ACTIVATOR DEVR_DOSR"/>
    <property type="match status" value="1"/>
</dbReference>
<evidence type="ECO:0000256" key="2">
    <source>
        <dbReference type="ARBA" id="ARBA00023125"/>
    </source>
</evidence>
<dbReference type="RefSeq" id="WP_259540493.1">
    <property type="nucleotide sequence ID" value="NZ_JANLCJ010000007.1"/>
</dbReference>
<dbReference type="Gene3D" id="1.10.10.10">
    <property type="entry name" value="Winged helix-like DNA-binding domain superfamily/Winged helix DNA-binding domain"/>
    <property type="match status" value="1"/>
</dbReference>
<sequence>MCIGDRLVELGSAASDDDISAWGRLWRLDALLQLGRRLEFDTELMEFAAVVSRHPAPAWHWRLASVKTCLALLEDRLADIPSLIHDMTQLGESAGVDGADWMALIIRSAFARRTGEGLDEIEAEVRQALAGAPFFAQGWRAGLLVGLDRIDEANTIWRAIAPHLDAMPKESVEWLIAMSGYAENAIIARDVSAAARLRKALEPYAHQHVTGAATTPYGGPVSLPLARLCAFLGDRSAATLWFEDAVNRAEAMNAPWYAASARHELAQLERHESPLSPREWEVARRVATGESNRAIAARMFLSERTVERHVSNALRKLGMSSRSALAAWVVGGSVPRSD</sequence>
<dbReference type="SUPFAM" id="SSF46894">
    <property type="entry name" value="C-terminal effector domain of the bipartite response regulators"/>
    <property type="match status" value="1"/>
</dbReference>
<protein>
    <submittedName>
        <fullName evidence="5">LuxR C-terminal-related transcriptional regulator</fullName>
    </submittedName>
</protein>
<dbReference type="InterPro" id="IPR000792">
    <property type="entry name" value="Tscrpt_reg_LuxR_C"/>
</dbReference>
<comment type="caution">
    <text evidence="5">The sequence shown here is derived from an EMBL/GenBank/DDBJ whole genome shotgun (WGS) entry which is preliminary data.</text>
</comment>
<dbReference type="SMART" id="SM00421">
    <property type="entry name" value="HTH_LUXR"/>
    <property type="match status" value="1"/>
</dbReference>
<evidence type="ECO:0000256" key="3">
    <source>
        <dbReference type="ARBA" id="ARBA00023163"/>
    </source>
</evidence>
<accession>A0ABT2H6K3</accession>
<dbReference type="EMBL" id="JANLCJ010000007">
    <property type="protein sequence ID" value="MCS5735549.1"/>
    <property type="molecule type" value="Genomic_DNA"/>
</dbReference>
<proteinExistence type="predicted"/>
<keyword evidence="2" id="KW-0238">DNA-binding</keyword>
<feature type="domain" description="HTH luxR-type" evidence="4">
    <location>
        <begin position="268"/>
        <end position="333"/>
    </location>
</feature>
<gene>
    <name evidence="5" type="ORF">N1032_17535</name>
</gene>
<evidence type="ECO:0000313" key="6">
    <source>
        <dbReference type="Proteomes" id="UP001165586"/>
    </source>
</evidence>
<evidence type="ECO:0000313" key="5">
    <source>
        <dbReference type="EMBL" id="MCS5735549.1"/>
    </source>
</evidence>
<dbReference type="CDD" id="cd06170">
    <property type="entry name" value="LuxR_C_like"/>
    <property type="match status" value="1"/>
</dbReference>